<dbReference type="InterPro" id="IPR019194">
    <property type="entry name" value="Tscrpt_elong_fac_Eaf_N"/>
</dbReference>
<feature type="compositionally biased region" description="Polar residues" evidence="1">
    <location>
        <begin position="189"/>
        <end position="202"/>
    </location>
</feature>
<name>W6MGU4_9ASCO</name>
<protein>
    <recommendedName>
        <fullName evidence="2">Transcription elongation factor Eaf N-terminal domain-containing protein</fullName>
    </recommendedName>
</protein>
<dbReference type="AlphaFoldDB" id="W6MGU4"/>
<feature type="compositionally biased region" description="Polar residues" evidence="1">
    <location>
        <begin position="161"/>
        <end position="182"/>
    </location>
</feature>
<dbReference type="Pfam" id="PF09816">
    <property type="entry name" value="EAF"/>
    <property type="match status" value="1"/>
</dbReference>
<organism evidence="3 4">
    <name type="scientific">Kuraishia capsulata CBS 1993</name>
    <dbReference type="NCBI Taxonomy" id="1382522"/>
    <lineage>
        <taxon>Eukaryota</taxon>
        <taxon>Fungi</taxon>
        <taxon>Dikarya</taxon>
        <taxon>Ascomycota</taxon>
        <taxon>Saccharomycotina</taxon>
        <taxon>Pichiomycetes</taxon>
        <taxon>Pichiales</taxon>
        <taxon>Pichiaceae</taxon>
        <taxon>Kuraishia</taxon>
    </lineage>
</organism>
<feature type="compositionally biased region" description="Basic and acidic residues" evidence="1">
    <location>
        <begin position="398"/>
        <end position="412"/>
    </location>
</feature>
<dbReference type="Proteomes" id="UP000019384">
    <property type="component" value="Unassembled WGS sequence"/>
</dbReference>
<evidence type="ECO:0000259" key="2">
    <source>
        <dbReference type="Pfam" id="PF09816"/>
    </source>
</evidence>
<dbReference type="EMBL" id="HG793126">
    <property type="protein sequence ID" value="CDK25409.1"/>
    <property type="molecule type" value="Genomic_DNA"/>
</dbReference>
<reference evidence="3" key="1">
    <citation type="submission" date="2013-12" db="EMBL/GenBank/DDBJ databases">
        <authorList>
            <person name="Genoscope - CEA"/>
        </authorList>
    </citation>
    <scope>NUCLEOTIDE SEQUENCE</scope>
    <source>
        <strain evidence="3">CBS 1993</strain>
    </source>
</reference>
<feature type="compositionally biased region" description="Acidic residues" evidence="1">
    <location>
        <begin position="315"/>
        <end position="331"/>
    </location>
</feature>
<keyword evidence="4" id="KW-1185">Reference proteome</keyword>
<accession>W6MGU4</accession>
<dbReference type="OrthoDB" id="3994601at2759"/>
<evidence type="ECO:0000313" key="4">
    <source>
        <dbReference type="Proteomes" id="UP000019384"/>
    </source>
</evidence>
<feature type="compositionally biased region" description="Polar residues" evidence="1">
    <location>
        <begin position="291"/>
        <end position="300"/>
    </location>
</feature>
<feature type="compositionally biased region" description="Acidic residues" evidence="1">
    <location>
        <begin position="423"/>
        <end position="438"/>
    </location>
</feature>
<evidence type="ECO:0000256" key="1">
    <source>
        <dbReference type="SAM" id="MobiDB-lite"/>
    </source>
</evidence>
<dbReference type="HOGENOM" id="CLU_584027_0_0_1"/>
<feature type="region of interest" description="Disordered" evidence="1">
    <location>
        <begin position="137"/>
        <end position="468"/>
    </location>
</feature>
<dbReference type="GeneID" id="34518809"/>
<evidence type="ECO:0000313" key="3">
    <source>
        <dbReference type="EMBL" id="CDK25409.1"/>
    </source>
</evidence>
<gene>
    <name evidence="3" type="ORF">KUCA_T00001379001</name>
</gene>
<dbReference type="RefSeq" id="XP_022457421.1">
    <property type="nucleotide sequence ID" value="XM_022603550.1"/>
</dbReference>
<feature type="domain" description="Transcription elongation factor Eaf N-terminal" evidence="2">
    <location>
        <begin position="12"/>
        <end position="146"/>
    </location>
</feature>
<proteinExistence type="predicted"/>
<reference evidence="3" key="2">
    <citation type="submission" date="2014-02" db="EMBL/GenBank/DDBJ databases">
        <title>Complete DNA sequence of /Kuraishia capsulata/ illustrates novel genomic features among budding yeasts (/Saccharomycotina/).</title>
        <authorList>
            <person name="Morales L."/>
            <person name="Noel B."/>
            <person name="Porcel B."/>
            <person name="Marcet-Houben M."/>
            <person name="Hullo M-F."/>
            <person name="Sacerdot C."/>
            <person name="Tekaia F."/>
            <person name="Leh-Louis V."/>
            <person name="Despons L."/>
            <person name="Khanna V."/>
            <person name="Aury J-M."/>
            <person name="Barbe V."/>
            <person name="Couloux A."/>
            <person name="Labadie K."/>
            <person name="Pelletier E."/>
            <person name="Souciet J-L."/>
            <person name="Boekhout T."/>
            <person name="Gabaldon T."/>
            <person name="Wincker P."/>
            <person name="Dujon B."/>
        </authorList>
    </citation>
    <scope>NUCLEOTIDE SEQUENCE</scope>
    <source>
        <strain evidence="3">CBS 1993</strain>
    </source>
</reference>
<feature type="compositionally biased region" description="Basic and acidic residues" evidence="1">
    <location>
        <begin position="263"/>
        <end position="283"/>
    </location>
</feature>
<feature type="compositionally biased region" description="Basic residues" evidence="1">
    <location>
        <begin position="151"/>
        <end position="160"/>
    </location>
</feature>
<feature type="compositionally biased region" description="Basic and acidic residues" evidence="1">
    <location>
        <begin position="439"/>
        <end position="452"/>
    </location>
</feature>
<sequence>MSSSVMIPDGEYEIDISSLLFAQRIENFGIRYGFRPDSIDQSMPLDLVKDTLDDPINSFKGEGSYILRAHVDSKHSKNNGKYVFFDGVLGSAHKGTPHSSTPNSPAIGGSTATPSTEFLLLYDNNAKDFKLEPSGGVLKMNKSRNPEKLSKKFSKLKTQAKSRMGVSTPSLSTQFELKTSPSRTKKLKSSSMMETSDVNAKTKTNHHKTSAGEAPPMSEISDIEETGLAKSKKQKSQQQATKEANSMTPLLGASLSPEGSNGHVKEDNESSGKAEPEHQDRATVKLISQVMEGSSPSSQDNQDKIQPLESSNAFFDEDDWDENLDDWEDAFLPDGNTDSEFAIVVDETPLLQNQANSRSRRGSASSRRSSMPKATKPTSMKALNEAAEVKIARRTRRRTSEIKQREEVRDMLTPELNGKATNSEEEDDDEDFNFDDDFDKAIDSFEEEEKKKGTNGGANGSEDESEEE</sequence>